<feature type="region of interest" description="Disordered" evidence="1">
    <location>
        <begin position="14"/>
        <end position="85"/>
    </location>
</feature>
<feature type="compositionally biased region" description="Basic and acidic residues" evidence="1">
    <location>
        <begin position="150"/>
        <end position="165"/>
    </location>
</feature>
<evidence type="ECO:0000313" key="2">
    <source>
        <dbReference type="EMBL" id="CAH1647805.1"/>
    </source>
</evidence>
<evidence type="ECO:0000313" key="3">
    <source>
        <dbReference type="Proteomes" id="UP001153321"/>
    </source>
</evidence>
<dbReference type="Proteomes" id="UP001153321">
    <property type="component" value="Chromosome Z"/>
</dbReference>
<feature type="region of interest" description="Disordered" evidence="1">
    <location>
        <begin position="125"/>
        <end position="184"/>
    </location>
</feature>
<proteinExistence type="predicted"/>
<dbReference type="AlphaFoldDB" id="A0A9P0IHE1"/>
<feature type="compositionally biased region" description="Basic and acidic residues" evidence="1">
    <location>
        <begin position="132"/>
        <end position="142"/>
    </location>
</feature>
<organism evidence="2 3">
    <name type="scientific">Spodoptera littoralis</name>
    <name type="common">Egyptian cotton leafworm</name>
    <dbReference type="NCBI Taxonomy" id="7109"/>
    <lineage>
        <taxon>Eukaryota</taxon>
        <taxon>Metazoa</taxon>
        <taxon>Ecdysozoa</taxon>
        <taxon>Arthropoda</taxon>
        <taxon>Hexapoda</taxon>
        <taxon>Insecta</taxon>
        <taxon>Pterygota</taxon>
        <taxon>Neoptera</taxon>
        <taxon>Endopterygota</taxon>
        <taxon>Lepidoptera</taxon>
        <taxon>Glossata</taxon>
        <taxon>Ditrysia</taxon>
        <taxon>Noctuoidea</taxon>
        <taxon>Noctuidae</taxon>
        <taxon>Amphipyrinae</taxon>
        <taxon>Spodoptera</taxon>
    </lineage>
</organism>
<accession>A0A9P0IHE1</accession>
<protein>
    <submittedName>
        <fullName evidence="2">Uncharacterized protein</fullName>
    </submittedName>
</protein>
<dbReference type="EMBL" id="LR824562">
    <property type="protein sequence ID" value="CAH1647805.1"/>
    <property type="molecule type" value="Genomic_DNA"/>
</dbReference>
<keyword evidence="3" id="KW-1185">Reference proteome</keyword>
<sequence length="222" mass="24709">MCLHFLCVKSPKQSDLAPLLPPRAPRPSKSEKPGRPFFPKPARAILERLHLDKPSKPSKGKGTVGKKSTPKNVEEKASDEPGPMIFVKVDKEDTPGLMLKCHPGTKASTITEICMQIAEKVNDVPLPPRNAHLTEKKPERPVQPKPRLPGTDERQNVPSATKKEPPYMTVAGPSNYERYPDELPDDEEDEIFSLVYFEEPEADCHDGNVLEKISESDCLQAL</sequence>
<evidence type="ECO:0000256" key="1">
    <source>
        <dbReference type="SAM" id="MobiDB-lite"/>
    </source>
</evidence>
<feature type="compositionally biased region" description="Basic and acidic residues" evidence="1">
    <location>
        <begin position="45"/>
        <end position="55"/>
    </location>
</feature>
<gene>
    <name evidence="2" type="ORF">SPLIT_LOCUS13150</name>
</gene>
<name>A0A9P0IHE1_SPOLI</name>
<reference evidence="2" key="1">
    <citation type="submission" date="2022-02" db="EMBL/GenBank/DDBJ databases">
        <authorList>
            <person name="King R."/>
        </authorList>
    </citation>
    <scope>NUCLEOTIDE SEQUENCE</scope>
</reference>